<accession>A0A9W7W9I0</accession>
<reference evidence="8" key="1">
    <citation type="submission" date="2021-02" db="EMBL/GenBank/DDBJ databases">
        <title>Comparative genomics reveals that relaxation of natural selection precedes convergent phenotypic evolution of cavefish.</title>
        <authorList>
            <person name="Peng Z."/>
        </authorList>
    </citation>
    <scope>NUCLEOTIDE SEQUENCE</scope>
    <source>
        <tissue evidence="8">Muscle</tissue>
    </source>
</reference>
<dbReference type="Proteomes" id="UP001059041">
    <property type="component" value="Unassembled WGS sequence"/>
</dbReference>
<dbReference type="GO" id="GO:0005634">
    <property type="term" value="C:nucleus"/>
    <property type="evidence" value="ECO:0007669"/>
    <property type="project" value="UniProtKB-SubCell"/>
</dbReference>
<evidence type="ECO:0000256" key="5">
    <source>
        <dbReference type="ARBA" id="ARBA00023242"/>
    </source>
</evidence>
<dbReference type="SUPFAM" id="SSF53098">
    <property type="entry name" value="Ribonuclease H-like"/>
    <property type="match status" value="1"/>
</dbReference>
<evidence type="ECO:0000313" key="9">
    <source>
        <dbReference type="Proteomes" id="UP001059041"/>
    </source>
</evidence>
<gene>
    <name evidence="8" type="ORF">IRJ41_005612</name>
</gene>
<evidence type="ECO:0000256" key="6">
    <source>
        <dbReference type="SAM" id="MobiDB-lite"/>
    </source>
</evidence>
<proteinExistence type="predicted"/>
<keyword evidence="4" id="KW-0862">Zinc</keyword>
<dbReference type="EMBL" id="JAFHDT010000115">
    <property type="protein sequence ID" value="KAI7790444.1"/>
    <property type="molecule type" value="Genomic_DNA"/>
</dbReference>
<dbReference type="PANTHER" id="PTHR46481:SF10">
    <property type="entry name" value="ZINC FINGER BED DOMAIN-CONTAINING PROTEIN 39"/>
    <property type="match status" value="1"/>
</dbReference>
<dbReference type="InterPro" id="IPR008906">
    <property type="entry name" value="HATC_C_dom"/>
</dbReference>
<organism evidence="8 9">
    <name type="scientific">Triplophysa rosa</name>
    <name type="common">Cave loach</name>
    <dbReference type="NCBI Taxonomy" id="992332"/>
    <lineage>
        <taxon>Eukaryota</taxon>
        <taxon>Metazoa</taxon>
        <taxon>Chordata</taxon>
        <taxon>Craniata</taxon>
        <taxon>Vertebrata</taxon>
        <taxon>Euteleostomi</taxon>
        <taxon>Actinopterygii</taxon>
        <taxon>Neopterygii</taxon>
        <taxon>Teleostei</taxon>
        <taxon>Ostariophysi</taxon>
        <taxon>Cypriniformes</taxon>
        <taxon>Nemacheilidae</taxon>
        <taxon>Triplophysa</taxon>
    </lineage>
</organism>
<name>A0A9W7W9I0_TRIRA</name>
<feature type="region of interest" description="Disordered" evidence="6">
    <location>
        <begin position="246"/>
        <end position="306"/>
    </location>
</feature>
<protein>
    <submittedName>
        <fullName evidence="8">Zinc finger BED domain-containing protein 1-like</fullName>
    </submittedName>
</protein>
<dbReference type="InterPro" id="IPR012337">
    <property type="entry name" value="RNaseH-like_sf"/>
</dbReference>
<dbReference type="InterPro" id="IPR052035">
    <property type="entry name" value="ZnF_BED_domain_contain"/>
</dbReference>
<sequence length="421" mass="47796">MTRALNPTYTPPSRDTLSNVLIPAWYELITVGKVALTSDSWTSLSQDHYLTVTAHYILEGETRQKVLTTKAVYEAQTGPIVAEEISEVLQEFGIMDKIVAVTVDNAANMDVAIKRLQFIKLGCFAHTLNLGAQSIHSVASVANWTAKIRNIVVWMKRSSMAKTVLREKQQVLNLPQHSPILDVKTRWNSLYLMIERLLEQYPAIQAASLDQRLRKPIDRDRGMTSEAFLRRPLHWTHALNTKLRQQHCLGPHKRKANGGKSTQTRVDCEEGTTMQSNEERRKQRENDITDRGESEEEDDNPPPCRRAMISPLEELFAADDELKMKSMESSKLSIDNKVDAEIKMYQDIPPTMTSDDPAAWWWKQKNAYPFLSDLASSYLCVQASSTPSERVFSTAGDTICPERSRILPEKADMLIFLNKNC</sequence>
<dbReference type="AlphaFoldDB" id="A0A9W7W9I0"/>
<keyword evidence="3" id="KW-0863">Zinc-finger</keyword>
<evidence type="ECO:0000259" key="7">
    <source>
        <dbReference type="Pfam" id="PF05699"/>
    </source>
</evidence>
<keyword evidence="9" id="KW-1185">Reference proteome</keyword>
<dbReference type="PANTHER" id="PTHR46481">
    <property type="entry name" value="ZINC FINGER BED DOMAIN-CONTAINING PROTEIN 4"/>
    <property type="match status" value="1"/>
</dbReference>
<evidence type="ECO:0000256" key="2">
    <source>
        <dbReference type="ARBA" id="ARBA00022723"/>
    </source>
</evidence>
<comment type="subcellular location">
    <subcellularLocation>
        <location evidence="1">Nucleus</location>
    </subcellularLocation>
</comment>
<evidence type="ECO:0000313" key="8">
    <source>
        <dbReference type="EMBL" id="KAI7790444.1"/>
    </source>
</evidence>
<evidence type="ECO:0000256" key="3">
    <source>
        <dbReference type="ARBA" id="ARBA00022771"/>
    </source>
</evidence>
<dbReference type="GO" id="GO:0046983">
    <property type="term" value="F:protein dimerization activity"/>
    <property type="evidence" value="ECO:0007669"/>
    <property type="project" value="InterPro"/>
</dbReference>
<keyword evidence="5" id="KW-0539">Nucleus</keyword>
<feature type="compositionally biased region" description="Basic and acidic residues" evidence="6">
    <location>
        <begin position="277"/>
        <end position="292"/>
    </location>
</feature>
<evidence type="ECO:0000256" key="4">
    <source>
        <dbReference type="ARBA" id="ARBA00022833"/>
    </source>
</evidence>
<feature type="domain" description="HAT C-terminal dimerisation" evidence="7">
    <location>
        <begin position="344"/>
        <end position="420"/>
    </location>
</feature>
<comment type="caution">
    <text evidence="8">The sequence shown here is derived from an EMBL/GenBank/DDBJ whole genome shotgun (WGS) entry which is preliminary data.</text>
</comment>
<evidence type="ECO:0000256" key="1">
    <source>
        <dbReference type="ARBA" id="ARBA00004123"/>
    </source>
</evidence>
<keyword evidence="2" id="KW-0479">Metal-binding</keyword>
<dbReference type="GO" id="GO:0008270">
    <property type="term" value="F:zinc ion binding"/>
    <property type="evidence" value="ECO:0007669"/>
    <property type="project" value="UniProtKB-KW"/>
</dbReference>
<dbReference type="Pfam" id="PF05699">
    <property type="entry name" value="Dimer_Tnp_hAT"/>
    <property type="match status" value="1"/>
</dbReference>